<evidence type="ECO:0000313" key="10">
    <source>
        <dbReference type="Proteomes" id="UP001222027"/>
    </source>
</evidence>
<dbReference type="PANTHER" id="PTHR33109">
    <property type="entry name" value="EPIDERMAL PATTERNING FACTOR-LIKE PROTEIN 4"/>
    <property type="match status" value="1"/>
</dbReference>
<dbReference type="EMBL" id="JAQQAF010000008">
    <property type="protein sequence ID" value="KAJ8464543.1"/>
    <property type="molecule type" value="Genomic_DNA"/>
</dbReference>
<keyword evidence="6" id="KW-0217">Developmental protein</keyword>
<name>A0AAV8PUA9_ENSVE</name>
<keyword evidence="5" id="KW-1015">Disulfide bond</keyword>
<keyword evidence="4" id="KW-0732">Signal</keyword>
<evidence type="ECO:0000256" key="8">
    <source>
        <dbReference type="SAM" id="Phobius"/>
    </source>
</evidence>
<protein>
    <recommendedName>
        <fullName evidence="6">Epidermal patterning factor-like protein</fullName>
    </recommendedName>
</protein>
<keyword evidence="3 6" id="KW-0964">Secreted</keyword>
<dbReference type="InterPro" id="IPR039455">
    <property type="entry name" value="EPFL"/>
</dbReference>
<gene>
    <name evidence="9" type="ORF">OPV22_027095</name>
</gene>
<keyword evidence="8" id="KW-1133">Transmembrane helix</keyword>
<sequence>MVKQPFLLSLPYTALHRCMMLTLDSFDSKLLIQPCKRLSRLLTLPPLRSPLLASFLLEPLQRTPSKAAAAEGGASADKHDGQRRQRAGGGVPELREVSGGDDGGGWDDFTARLLRELYLSMGMRGDPEGRLVSKVALLCCVFLFIFSVLNLTAEASSSRDTRSEVTSWRTKFNPQGWWWWRQGPEEAAAAVAMRRRGLMGPGSHPPRCTSRCGACTPCWPVHVPVPPRAPADAAEYYPEAWRCKCGGRLYVP</sequence>
<dbReference type="Proteomes" id="UP001222027">
    <property type="component" value="Unassembled WGS sequence"/>
</dbReference>
<comment type="caution">
    <text evidence="9">The sequence shown here is derived from an EMBL/GenBank/DDBJ whole genome shotgun (WGS) entry which is preliminary data.</text>
</comment>
<evidence type="ECO:0000256" key="2">
    <source>
        <dbReference type="ARBA" id="ARBA00008127"/>
    </source>
</evidence>
<dbReference type="AlphaFoldDB" id="A0AAV8PUA9"/>
<feature type="region of interest" description="Disordered" evidence="7">
    <location>
        <begin position="67"/>
        <end position="102"/>
    </location>
</feature>
<organism evidence="9 10">
    <name type="scientific">Ensete ventricosum</name>
    <name type="common">Abyssinian banana</name>
    <name type="synonym">Musa ensete</name>
    <dbReference type="NCBI Taxonomy" id="4639"/>
    <lineage>
        <taxon>Eukaryota</taxon>
        <taxon>Viridiplantae</taxon>
        <taxon>Streptophyta</taxon>
        <taxon>Embryophyta</taxon>
        <taxon>Tracheophyta</taxon>
        <taxon>Spermatophyta</taxon>
        <taxon>Magnoliopsida</taxon>
        <taxon>Liliopsida</taxon>
        <taxon>Zingiberales</taxon>
        <taxon>Musaceae</taxon>
        <taxon>Ensete</taxon>
    </lineage>
</organism>
<dbReference type="GO" id="GO:0005576">
    <property type="term" value="C:extracellular region"/>
    <property type="evidence" value="ECO:0007669"/>
    <property type="project" value="UniProtKB-SubCell"/>
</dbReference>
<evidence type="ECO:0000256" key="1">
    <source>
        <dbReference type="ARBA" id="ARBA00004613"/>
    </source>
</evidence>
<feature type="transmembrane region" description="Helical" evidence="8">
    <location>
        <begin position="131"/>
        <end position="153"/>
    </location>
</feature>
<evidence type="ECO:0000313" key="9">
    <source>
        <dbReference type="EMBL" id="KAJ8464543.1"/>
    </source>
</evidence>
<accession>A0AAV8PUA9</accession>
<comment type="subcellular location">
    <subcellularLocation>
        <location evidence="1 6">Secreted</location>
    </subcellularLocation>
</comment>
<evidence type="ECO:0000256" key="5">
    <source>
        <dbReference type="ARBA" id="ARBA00023157"/>
    </source>
</evidence>
<evidence type="ECO:0000256" key="3">
    <source>
        <dbReference type="ARBA" id="ARBA00022525"/>
    </source>
</evidence>
<dbReference type="Pfam" id="PF17181">
    <property type="entry name" value="EPF"/>
    <property type="match status" value="1"/>
</dbReference>
<comment type="similarity">
    <text evidence="2 6">Belongs to the plant cysteine rich small secretory peptide family. Epidermal patterning factor subfamily.</text>
</comment>
<proteinExistence type="inferred from homology"/>
<dbReference type="GO" id="GO:0010052">
    <property type="term" value="P:guard cell differentiation"/>
    <property type="evidence" value="ECO:0007669"/>
    <property type="project" value="UniProtKB-UniRule"/>
</dbReference>
<keyword evidence="8" id="KW-0472">Membrane</keyword>
<keyword evidence="10" id="KW-1185">Reference proteome</keyword>
<evidence type="ECO:0000256" key="7">
    <source>
        <dbReference type="SAM" id="MobiDB-lite"/>
    </source>
</evidence>
<dbReference type="PANTHER" id="PTHR33109:SF4">
    <property type="entry name" value="EPIDERMAL PATTERNING FACTOR-LIKE PROTEIN 6"/>
    <property type="match status" value="1"/>
</dbReference>
<comment type="function">
    <text evidence="6">Controls stomatal patterning.</text>
</comment>
<keyword evidence="8" id="KW-0812">Transmembrane</keyword>
<evidence type="ECO:0000256" key="4">
    <source>
        <dbReference type="ARBA" id="ARBA00022729"/>
    </source>
</evidence>
<evidence type="ECO:0000256" key="6">
    <source>
        <dbReference type="RuleBase" id="RU367102"/>
    </source>
</evidence>
<reference evidence="9 10" key="1">
    <citation type="submission" date="2022-12" db="EMBL/GenBank/DDBJ databases">
        <title>Chromosome-scale assembly of the Ensete ventricosum genome.</title>
        <authorList>
            <person name="Dussert Y."/>
            <person name="Stocks J."/>
            <person name="Wendawek A."/>
            <person name="Woldeyes F."/>
            <person name="Nichols R.A."/>
            <person name="Borrell J.S."/>
        </authorList>
    </citation>
    <scope>NUCLEOTIDE SEQUENCE [LARGE SCALE GENOMIC DNA]</scope>
    <source>
        <strain evidence="10">cv. Maze</strain>
        <tissue evidence="9">Seeds</tissue>
    </source>
</reference>